<dbReference type="GO" id="GO:0000724">
    <property type="term" value="P:double-strand break repair via homologous recombination"/>
    <property type="evidence" value="ECO:0007669"/>
    <property type="project" value="TreeGrafter"/>
</dbReference>
<dbReference type="SMART" id="SM00490">
    <property type="entry name" value="HELICc"/>
    <property type="match status" value="1"/>
</dbReference>
<sequence>MGDREEMDFVLKKYFGYSGFRAYQKEVIQKVTEGRDCLVVMATGSGKSLCYQVPPLIVGKTAIVVSPLISLMQDQVMTLKQRGIRAGYLGSAQTDSTAQTKAENGYFHLLFLTPEKACLLPASFWLNLLKLGICLFAVDEAHCISEWGHDFRVEYKQLDKLRAILSDVPFVALTATATENVRVDIINSLKMKDPYVAIGSFDRKNIFYGVKHHNHSQSFLDELVQEISRLVANAGSTIIYCLTIKEVERIFKSLQKAGIKAGIYHGQMGSKAREESHRLFIRDELQVMVATIAFGMGIDKPNVRHVIHYGCPKSIEAYYQESGRCGRDGMASVCWLYYTGSDFAKAEFYCGESQSENHKRAIRESLMAGQRYCLLTTCRRKFLLDHFGEKLSTDNCGNCDNCLVSRRERDMSKESFLLMASIQSCGGNWGLKMPIDVLRGSRSKKIVDAQFDKLPLHGLGKSYSSNWWKALAHQLISHGYLMETVKDVYRTVSVSPKGKQHLSSAGPDHQSPLYLPLTDEMLDDEDQDSTSGEIRKVKNLAPLDNEGFSEAEAQLYRLLLEERMKLARAIGTAPYAVCGDETVKRIALIRPSTKARFGNIDGVNQHLVRTHGDYLLNIIRHLSESLNLSLDGEASFQTAIPKAHPVLNNQRKIAPAKYDAWKMWHADGLSVQKIANFPGRPAPIKEQTVLQYLLDAAQEGFEIDWTRLCSEIELTHQMFSDICDAVSKIGSREKLKPIKDKLPEETSYTHIRTCLVMQSYGISPEVVAPCCNPQKTAELSSEAVESCLIDACHTKSPHEFDMSGNSMVHFSSSKNLTSAQGPKLDLDCNDDLVSSKRHKLVHKGSSTASEATEDLILNWLKNHDEGVPLSAIVEHFHGSNKEHVVKLLGNLESDFMVFRKKDLYRLM</sequence>
<dbReference type="PANTHER" id="PTHR13710:SF120">
    <property type="entry name" value="BIFUNCTIONAL 3'-5' EXONUCLEASE_ATP-DEPENDENT HELICASE WRN"/>
    <property type="match status" value="1"/>
</dbReference>
<keyword evidence="5 10" id="KW-0347">Helicase</keyword>
<name>A0A6P5XTG3_DURZI</name>
<dbReference type="InterPro" id="IPR032284">
    <property type="entry name" value="RecQ_Zn-bd"/>
</dbReference>
<dbReference type="InterPro" id="IPR044876">
    <property type="entry name" value="HRDC_dom_sf"/>
</dbReference>
<dbReference type="FunFam" id="3.40.50.300:FF:001450">
    <property type="entry name" value="ATP-dependent DNA helicase"/>
    <property type="match status" value="1"/>
</dbReference>
<evidence type="ECO:0000313" key="14">
    <source>
        <dbReference type="Proteomes" id="UP000515121"/>
    </source>
</evidence>
<keyword evidence="14" id="KW-1185">Reference proteome</keyword>
<dbReference type="SUPFAM" id="SSF52540">
    <property type="entry name" value="P-loop containing nucleoside triphosphate hydrolases"/>
    <property type="match status" value="1"/>
</dbReference>
<dbReference type="CDD" id="cd18794">
    <property type="entry name" value="SF2_C_RecQ"/>
    <property type="match status" value="1"/>
</dbReference>
<comment type="cofactor">
    <cofactor evidence="1">
        <name>Zn(2+)</name>
        <dbReference type="ChEBI" id="CHEBI:29105"/>
    </cofactor>
</comment>
<keyword evidence="10" id="KW-0539">Nucleus</keyword>
<feature type="domain" description="HRDC" evidence="11">
    <location>
        <begin position="549"/>
        <end position="629"/>
    </location>
</feature>
<evidence type="ECO:0000313" key="15">
    <source>
        <dbReference type="RefSeq" id="XP_022731146.1"/>
    </source>
</evidence>
<dbReference type="Pfam" id="PF00271">
    <property type="entry name" value="Helicase_C"/>
    <property type="match status" value="1"/>
</dbReference>
<reference evidence="15" key="1">
    <citation type="submission" date="2025-08" db="UniProtKB">
        <authorList>
            <consortium name="RefSeq"/>
        </authorList>
    </citation>
    <scope>IDENTIFICATION</scope>
    <source>
        <tissue evidence="15">Fruit stalk</tissue>
    </source>
</reference>
<dbReference type="Proteomes" id="UP000515121">
    <property type="component" value="Unplaced"/>
</dbReference>
<accession>A0A6P5XTG3</accession>
<dbReference type="GO" id="GO:0006260">
    <property type="term" value="P:DNA replication"/>
    <property type="evidence" value="ECO:0007669"/>
    <property type="project" value="InterPro"/>
</dbReference>
<comment type="catalytic activity">
    <reaction evidence="10">
        <text>ATP + H2O = ADP + phosphate + H(+)</text>
        <dbReference type="Rhea" id="RHEA:13065"/>
        <dbReference type="ChEBI" id="CHEBI:15377"/>
        <dbReference type="ChEBI" id="CHEBI:15378"/>
        <dbReference type="ChEBI" id="CHEBI:30616"/>
        <dbReference type="ChEBI" id="CHEBI:43474"/>
        <dbReference type="ChEBI" id="CHEBI:456216"/>
    </reaction>
</comment>
<feature type="domain" description="Helicase C-terminal" evidence="13">
    <location>
        <begin position="222"/>
        <end position="370"/>
    </location>
</feature>
<dbReference type="EC" id="5.6.2.4" evidence="10"/>
<dbReference type="Gene3D" id="3.40.50.300">
    <property type="entry name" value="P-loop containing nucleotide triphosphate hydrolases"/>
    <property type="match status" value="2"/>
</dbReference>
<dbReference type="RefSeq" id="XP_022731146.1">
    <property type="nucleotide sequence ID" value="XM_022875411.1"/>
</dbReference>
<dbReference type="Pfam" id="PF14493">
    <property type="entry name" value="HTH_40"/>
    <property type="match status" value="1"/>
</dbReference>
<comment type="catalytic activity">
    <reaction evidence="9 10">
        <text>Couples ATP hydrolysis with the unwinding of duplex DNA by translocating in the 3'-5' direction.</text>
        <dbReference type="EC" id="5.6.2.4"/>
    </reaction>
</comment>
<dbReference type="PROSITE" id="PS50967">
    <property type="entry name" value="HRDC"/>
    <property type="match status" value="1"/>
</dbReference>
<dbReference type="SMART" id="SM00956">
    <property type="entry name" value="RQC"/>
    <property type="match status" value="1"/>
</dbReference>
<dbReference type="Pfam" id="PF00270">
    <property type="entry name" value="DEAD"/>
    <property type="match status" value="1"/>
</dbReference>
<keyword evidence="3 10" id="KW-0547">Nucleotide-binding</keyword>
<feature type="domain" description="Helicase ATP-binding" evidence="12">
    <location>
        <begin position="28"/>
        <end position="195"/>
    </location>
</feature>
<dbReference type="GO" id="GO:0005737">
    <property type="term" value="C:cytoplasm"/>
    <property type="evidence" value="ECO:0007669"/>
    <property type="project" value="TreeGrafter"/>
</dbReference>
<comment type="similarity">
    <text evidence="2 10">Belongs to the helicase family. RecQ subfamily.</text>
</comment>
<evidence type="ECO:0000256" key="4">
    <source>
        <dbReference type="ARBA" id="ARBA00022801"/>
    </source>
</evidence>
<dbReference type="NCBIfam" id="TIGR00614">
    <property type="entry name" value="recQ_fam"/>
    <property type="match status" value="1"/>
</dbReference>
<evidence type="ECO:0000256" key="9">
    <source>
        <dbReference type="ARBA" id="ARBA00034617"/>
    </source>
</evidence>
<dbReference type="PROSITE" id="PS51192">
    <property type="entry name" value="HELICASE_ATP_BIND_1"/>
    <property type="match status" value="1"/>
</dbReference>
<organism evidence="14 15">
    <name type="scientific">Durio zibethinus</name>
    <name type="common">Durian</name>
    <dbReference type="NCBI Taxonomy" id="66656"/>
    <lineage>
        <taxon>Eukaryota</taxon>
        <taxon>Viridiplantae</taxon>
        <taxon>Streptophyta</taxon>
        <taxon>Embryophyta</taxon>
        <taxon>Tracheophyta</taxon>
        <taxon>Spermatophyta</taxon>
        <taxon>Magnoliopsida</taxon>
        <taxon>eudicotyledons</taxon>
        <taxon>Gunneridae</taxon>
        <taxon>Pentapetalae</taxon>
        <taxon>rosids</taxon>
        <taxon>malvids</taxon>
        <taxon>Malvales</taxon>
        <taxon>Malvaceae</taxon>
        <taxon>Helicteroideae</taxon>
        <taxon>Durio</taxon>
    </lineage>
</organism>
<dbReference type="Pfam" id="PF00570">
    <property type="entry name" value="HRDC"/>
    <property type="match status" value="1"/>
</dbReference>
<evidence type="ECO:0000259" key="11">
    <source>
        <dbReference type="PROSITE" id="PS50967"/>
    </source>
</evidence>
<dbReference type="InterPro" id="IPR002121">
    <property type="entry name" value="HRDC_dom"/>
</dbReference>
<evidence type="ECO:0000256" key="7">
    <source>
        <dbReference type="ARBA" id="ARBA00023125"/>
    </source>
</evidence>
<dbReference type="Pfam" id="PF09382">
    <property type="entry name" value="RQC"/>
    <property type="match status" value="1"/>
</dbReference>
<evidence type="ECO:0000259" key="12">
    <source>
        <dbReference type="PROSITE" id="PS51192"/>
    </source>
</evidence>
<dbReference type="OrthoDB" id="10261556at2759"/>
<keyword evidence="8" id="KW-0413">Isomerase</keyword>
<evidence type="ECO:0000256" key="3">
    <source>
        <dbReference type="ARBA" id="ARBA00022741"/>
    </source>
</evidence>
<dbReference type="FunFam" id="1.10.10.10:FF:000513">
    <property type="entry name" value="ATP-dependent DNA helicase"/>
    <property type="match status" value="1"/>
</dbReference>
<dbReference type="GO" id="GO:0005694">
    <property type="term" value="C:chromosome"/>
    <property type="evidence" value="ECO:0007669"/>
    <property type="project" value="TreeGrafter"/>
</dbReference>
<evidence type="ECO:0000256" key="2">
    <source>
        <dbReference type="ARBA" id="ARBA00005446"/>
    </source>
</evidence>
<dbReference type="GO" id="GO:0009378">
    <property type="term" value="F:four-way junction helicase activity"/>
    <property type="evidence" value="ECO:0007669"/>
    <property type="project" value="TreeGrafter"/>
</dbReference>
<dbReference type="GO" id="GO:0043138">
    <property type="term" value="F:3'-5' DNA helicase activity"/>
    <property type="evidence" value="ECO:0007669"/>
    <property type="project" value="UniProtKB-EC"/>
</dbReference>
<dbReference type="InterPro" id="IPR001650">
    <property type="entry name" value="Helicase_C-like"/>
</dbReference>
<dbReference type="Pfam" id="PF16124">
    <property type="entry name" value="RecQ_Zn_bind"/>
    <property type="match status" value="1"/>
</dbReference>
<dbReference type="InterPro" id="IPR010997">
    <property type="entry name" value="HRDC-like_sf"/>
</dbReference>
<dbReference type="AlphaFoldDB" id="A0A6P5XTG3"/>
<keyword evidence="4 10" id="KW-0378">Hydrolase</keyword>
<comment type="subcellular location">
    <subcellularLocation>
        <location evidence="10">Nucleus</location>
    </subcellularLocation>
</comment>
<dbReference type="SUPFAM" id="SSF46785">
    <property type="entry name" value="Winged helix' DNA-binding domain"/>
    <property type="match status" value="1"/>
</dbReference>
<evidence type="ECO:0000259" key="13">
    <source>
        <dbReference type="PROSITE" id="PS51194"/>
    </source>
</evidence>
<evidence type="ECO:0000256" key="8">
    <source>
        <dbReference type="ARBA" id="ARBA00023235"/>
    </source>
</evidence>
<dbReference type="CDD" id="cd17920">
    <property type="entry name" value="DEXHc_RecQ"/>
    <property type="match status" value="1"/>
</dbReference>
<dbReference type="SMART" id="SM00487">
    <property type="entry name" value="DEXDc"/>
    <property type="match status" value="1"/>
</dbReference>
<dbReference type="PROSITE" id="PS51194">
    <property type="entry name" value="HELICASE_CTER"/>
    <property type="match status" value="1"/>
</dbReference>
<dbReference type="Gene3D" id="1.10.10.10">
    <property type="entry name" value="Winged helix-like DNA-binding domain superfamily/Winged helix DNA-binding domain"/>
    <property type="match status" value="1"/>
</dbReference>
<dbReference type="InterPro" id="IPR036390">
    <property type="entry name" value="WH_DNA-bd_sf"/>
</dbReference>
<protein>
    <recommendedName>
        <fullName evidence="10">ATP-dependent DNA helicase</fullName>
        <ecNumber evidence="10">5.6.2.4</ecNumber>
    </recommendedName>
</protein>
<dbReference type="SMART" id="SM00341">
    <property type="entry name" value="HRDC"/>
    <property type="match status" value="1"/>
</dbReference>
<keyword evidence="6 10" id="KW-0067">ATP-binding</keyword>
<evidence type="ECO:0000256" key="6">
    <source>
        <dbReference type="ARBA" id="ARBA00022840"/>
    </source>
</evidence>
<evidence type="ECO:0000256" key="10">
    <source>
        <dbReference type="RuleBase" id="RU364117"/>
    </source>
</evidence>
<dbReference type="PANTHER" id="PTHR13710">
    <property type="entry name" value="DNA HELICASE RECQ FAMILY MEMBER"/>
    <property type="match status" value="1"/>
</dbReference>
<dbReference type="GO" id="GO:0003677">
    <property type="term" value="F:DNA binding"/>
    <property type="evidence" value="ECO:0007669"/>
    <property type="project" value="UniProtKB-KW"/>
</dbReference>
<dbReference type="InterPro" id="IPR027417">
    <property type="entry name" value="P-loop_NTPase"/>
</dbReference>
<dbReference type="InterPro" id="IPR004589">
    <property type="entry name" value="DNA_helicase_ATP-dep_RecQ"/>
</dbReference>
<dbReference type="Gene3D" id="1.10.150.80">
    <property type="entry name" value="HRDC domain"/>
    <property type="match status" value="1"/>
</dbReference>
<evidence type="ECO:0000256" key="5">
    <source>
        <dbReference type="ARBA" id="ARBA00022806"/>
    </source>
</evidence>
<dbReference type="GO" id="GO:0016787">
    <property type="term" value="F:hydrolase activity"/>
    <property type="evidence" value="ECO:0007669"/>
    <property type="project" value="UniProtKB-KW"/>
</dbReference>
<dbReference type="InterPro" id="IPR014001">
    <property type="entry name" value="Helicase_ATP-bd"/>
</dbReference>
<dbReference type="InterPro" id="IPR029491">
    <property type="entry name" value="Helicase_HTH"/>
</dbReference>
<proteinExistence type="inferred from homology"/>
<dbReference type="InterPro" id="IPR011545">
    <property type="entry name" value="DEAD/DEAH_box_helicase_dom"/>
</dbReference>
<dbReference type="InterPro" id="IPR018982">
    <property type="entry name" value="RQC_domain"/>
</dbReference>
<dbReference type="SUPFAM" id="SSF47819">
    <property type="entry name" value="HRDC-like"/>
    <property type="match status" value="1"/>
</dbReference>
<dbReference type="GO" id="GO:0005634">
    <property type="term" value="C:nucleus"/>
    <property type="evidence" value="ECO:0007669"/>
    <property type="project" value="UniProtKB-SubCell"/>
</dbReference>
<gene>
    <name evidence="15" type="primary">LOC111285809</name>
</gene>
<keyword evidence="7" id="KW-0238">DNA-binding</keyword>
<dbReference type="InterPro" id="IPR036388">
    <property type="entry name" value="WH-like_DNA-bd_sf"/>
</dbReference>
<dbReference type="GeneID" id="111285809"/>
<evidence type="ECO:0000256" key="1">
    <source>
        <dbReference type="ARBA" id="ARBA00001947"/>
    </source>
</evidence>
<dbReference type="KEGG" id="dzi:111285809"/>
<dbReference type="GO" id="GO:0005524">
    <property type="term" value="F:ATP binding"/>
    <property type="evidence" value="ECO:0007669"/>
    <property type="project" value="UniProtKB-KW"/>
</dbReference>